<comment type="caution">
    <text evidence="2">The sequence shown here is derived from an EMBL/GenBank/DDBJ whole genome shotgun (WGS) entry which is preliminary data.</text>
</comment>
<sequence length="444" mass="52126">MAVIIRFDFDENPMAYFHFEHNNRDGSFDKYWFTEEGDELPFVKRFIDEQLETGEALYALYWYDGAPVMMSRIQKVLTKKELDEVNETLTDKIELSPTYEQPLIWFEKSFRLVHPAIDGFLTALDVPKIEWDFYAFDDIEYEQFLASNHIQYSLFEAELTVDEEQLKQQLFFDEAQLDMIQEALLYKKNIILQGPPGVGKTYLAKQLAYLNMPFKEQHFIRTVQFHQSYSYDDFVQGYKPTVDGGFELKNGVFYTFCQTAQQDPSHPYYFIIDEMNRGNVSKIFGELMTLMEADKRGPSFAIPLAYDETPFYIPENVSIIGMMNTADRSLAVVDYALRRRFAFVTLTPQFNQKFRQHLLDAEVPLVLANFINEKMTKLNAIIAEEPNLGRGFMIGHSYFSQPQADAVKWYNRVIRLEIAPLLEEYWFDEPELARTEIAKLRYEV</sequence>
<organism evidence="2 3">
    <name type="scientific">Kurthia populi</name>
    <dbReference type="NCBI Taxonomy" id="1562132"/>
    <lineage>
        <taxon>Bacteria</taxon>
        <taxon>Bacillati</taxon>
        <taxon>Bacillota</taxon>
        <taxon>Bacilli</taxon>
        <taxon>Bacillales</taxon>
        <taxon>Caryophanaceae</taxon>
        <taxon>Kurthia</taxon>
    </lineage>
</organism>
<feature type="domain" description="AAA+ ATPase" evidence="1">
    <location>
        <begin position="186"/>
        <end position="347"/>
    </location>
</feature>
<dbReference type="Pfam" id="PF07728">
    <property type="entry name" value="AAA_5"/>
    <property type="match status" value="1"/>
</dbReference>
<keyword evidence="3" id="KW-1185">Reference proteome</keyword>
<dbReference type="Proteomes" id="UP001597568">
    <property type="component" value="Unassembled WGS sequence"/>
</dbReference>
<dbReference type="InterPro" id="IPR027417">
    <property type="entry name" value="P-loop_NTPase"/>
</dbReference>
<dbReference type="InterPro" id="IPR003593">
    <property type="entry name" value="AAA+_ATPase"/>
</dbReference>
<reference evidence="3" key="1">
    <citation type="journal article" date="2019" name="Int. J. Syst. Evol. Microbiol.">
        <title>The Global Catalogue of Microorganisms (GCM) 10K type strain sequencing project: providing services to taxonomists for standard genome sequencing and annotation.</title>
        <authorList>
            <consortium name="The Broad Institute Genomics Platform"/>
            <consortium name="The Broad Institute Genome Sequencing Center for Infectious Disease"/>
            <person name="Wu L."/>
            <person name="Ma J."/>
        </authorList>
    </citation>
    <scope>NUCLEOTIDE SEQUENCE [LARGE SCALE GENOMIC DNA]</scope>
    <source>
        <strain evidence="3">KCTC 33522</strain>
    </source>
</reference>
<dbReference type="PANTHER" id="PTHR37291:SF1">
    <property type="entry name" value="TYPE IV METHYL-DIRECTED RESTRICTION ENZYME ECOKMCRB SUBUNIT"/>
    <property type="match status" value="1"/>
</dbReference>
<dbReference type="RefSeq" id="WP_380148797.1">
    <property type="nucleotide sequence ID" value="NZ_JBHUOR010000135.1"/>
</dbReference>
<protein>
    <submittedName>
        <fullName evidence="2">AAA family ATPase</fullName>
    </submittedName>
</protein>
<dbReference type="PANTHER" id="PTHR37291">
    <property type="entry name" value="5-METHYLCYTOSINE-SPECIFIC RESTRICTION ENZYME B"/>
    <property type="match status" value="1"/>
</dbReference>
<name>A0ABW5Y5K7_9BACL</name>
<accession>A0ABW5Y5K7</accession>
<evidence type="ECO:0000313" key="2">
    <source>
        <dbReference type="EMBL" id="MFD2870152.1"/>
    </source>
</evidence>
<dbReference type="InterPro" id="IPR052934">
    <property type="entry name" value="Methyl-DNA_Rec/Restrict_Enz"/>
</dbReference>
<dbReference type="EMBL" id="JBHUOR010000135">
    <property type="protein sequence ID" value="MFD2870152.1"/>
    <property type="molecule type" value="Genomic_DNA"/>
</dbReference>
<gene>
    <name evidence="2" type="ORF">ACFSY7_16800</name>
</gene>
<dbReference type="SUPFAM" id="SSF52540">
    <property type="entry name" value="P-loop containing nucleoside triphosphate hydrolases"/>
    <property type="match status" value="1"/>
</dbReference>
<dbReference type="InterPro" id="IPR011704">
    <property type="entry name" value="ATPase_dyneun-rel_AAA"/>
</dbReference>
<dbReference type="SMART" id="SM00382">
    <property type="entry name" value="AAA"/>
    <property type="match status" value="1"/>
</dbReference>
<dbReference type="CDD" id="cd00009">
    <property type="entry name" value="AAA"/>
    <property type="match status" value="1"/>
</dbReference>
<evidence type="ECO:0000313" key="3">
    <source>
        <dbReference type="Proteomes" id="UP001597568"/>
    </source>
</evidence>
<evidence type="ECO:0000259" key="1">
    <source>
        <dbReference type="SMART" id="SM00382"/>
    </source>
</evidence>
<proteinExistence type="predicted"/>
<dbReference type="Gene3D" id="3.40.50.300">
    <property type="entry name" value="P-loop containing nucleotide triphosphate hydrolases"/>
    <property type="match status" value="1"/>
</dbReference>